<evidence type="ECO:0000313" key="1">
    <source>
        <dbReference type="EMBL" id="CAN0371128.1"/>
    </source>
</evidence>
<evidence type="ECO:0000313" key="2">
    <source>
        <dbReference type="Proteomes" id="UP001162501"/>
    </source>
</evidence>
<gene>
    <name evidence="1" type="ORF">MRATA1EN22A_LOCUS16783</name>
</gene>
<dbReference type="Proteomes" id="UP001162501">
    <property type="component" value="Chromosome 27"/>
</dbReference>
<proteinExistence type="predicted"/>
<sequence>MQCLQGGAASVGSVSERFPQGLAPALSARHPTAPSSFLGRLPGQLCTSLRTASSSTSEGGSPASPNSDGPSATPLNPLSDDRTPPDKVHSSALGGGELCLGTSILALGKVPAPYTYNSCMLFKFF</sequence>
<name>A0AC59ZCE2_RANTA</name>
<organism evidence="1 2">
    <name type="scientific">Rangifer tarandus platyrhynchus</name>
    <name type="common">Svalbard reindeer</name>
    <dbReference type="NCBI Taxonomy" id="3082113"/>
    <lineage>
        <taxon>Eukaryota</taxon>
        <taxon>Metazoa</taxon>
        <taxon>Chordata</taxon>
        <taxon>Craniata</taxon>
        <taxon>Vertebrata</taxon>
        <taxon>Euteleostomi</taxon>
        <taxon>Mammalia</taxon>
        <taxon>Eutheria</taxon>
        <taxon>Laurasiatheria</taxon>
        <taxon>Artiodactyla</taxon>
        <taxon>Ruminantia</taxon>
        <taxon>Pecora</taxon>
        <taxon>Cervidae</taxon>
        <taxon>Odocoileinae</taxon>
        <taxon>Rangifer</taxon>
    </lineage>
</organism>
<reference evidence="1" key="1">
    <citation type="submission" date="2023-05" db="EMBL/GenBank/DDBJ databases">
        <authorList>
            <consortium name="ELIXIR-Norway"/>
        </authorList>
    </citation>
    <scope>NUCLEOTIDE SEQUENCE</scope>
</reference>
<dbReference type="EMBL" id="OX596111">
    <property type="protein sequence ID" value="CAN0371128.1"/>
    <property type="molecule type" value="Genomic_DNA"/>
</dbReference>
<accession>A0AC59ZCE2</accession>
<reference evidence="1" key="2">
    <citation type="submission" date="2025-03" db="EMBL/GenBank/DDBJ databases">
        <authorList>
            <consortium name="ELIXIR-Norway"/>
            <consortium name="Elixir Norway"/>
        </authorList>
    </citation>
    <scope>NUCLEOTIDE SEQUENCE</scope>
</reference>
<protein>
    <submittedName>
        <fullName evidence="1">Uncharacterized protein</fullName>
    </submittedName>
</protein>